<dbReference type="PANTHER" id="PTHR43611:SF3">
    <property type="entry name" value="FLAVIN MONONUCLEOTIDE HYDROLASE 1, CHLOROPLATIC"/>
    <property type="match status" value="1"/>
</dbReference>
<dbReference type="AlphaFoldDB" id="A0A7C4KYM0"/>
<dbReference type="Gene3D" id="3.40.50.1000">
    <property type="entry name" value="HAD superfamily/HAD-like"/>
    <property type="match status" value="1"/>
</dbReference>
<dbReference type="InterPro" id="IPR006439">
    <property type="entry name" value="HAD-SF_hydro_IA"/>
</dbReference>
<dbReference type="NCBIfam" id="TIGR01509">
    <property type="entry name" value="HAD-SF-IA-v3"/>
    <property type="match status" value="1"/>
</dbReference>
<protein>
    <submittedName>
        <fullName evidence="1">HAD family phosphatase</fullName>
    </submittedName>
</protein>
<gene>
    <name evidence="1" type="ORF">ENT17_04735</name>
</gene>
<sequence length="206" mass="23582">MVVPVMIRAVIFDMGGVLLRTEDTAPREKLAQQLGISRQALEEAVFLSPSSKLAEVGEISESEHWQRVLDQFGVAEQERLAFREAFWSGDRVDHTLVNWLRSLRPAYKTGLLSNAWDEARTSIQARFNFLDVFDVSLFSAEVGLRKPDERFYRLILDRLQVEPQEAVFVDDFPANIEAARQLGMQAVHFRSPQQALNDVRSLLNHR</sequence>
<name>A0A7C4KYM0_9CHLR</name>
<organism evidence="1">
    <name type="scientific">Bellilinea caldifistulae</name>
    <dbReference type="NCBI Taxonomy" id="360411"/>
    <lineage>
        <taxon>Bacteria</taxon>
        <taxon>Bacillati</taxon>
        <taxon>Chloroflexota</taxon>
        <taxon>Anaerolineae</taxon>
        <taxon>Anaerolineales</taxon>
        <taxon>Anaerolineaceae</taxon>
        <taxon>Bellilinea</taxon>
    </lineage>
</organism>
<dbReference type="CDD" id="cd02603">
    <property type="entry name" value="HAD_sEH-N_like"/>
    <property type="match status" value="1"/>
</dbReference>
<reference evidence="1" key="1">
    <citation type="journal article" date="2020" name="mSystems">
        <title>Genome- and Community-Level Interaction Insights into Carbon Utilization and Element Cycling Functions of Hydrothermarchaeota in Hydrothermal Sediment.</title>
        <authorList>
            <person name="Zhou Z."/>
            <person name="Liu Y."/>
            <person name="Xu W."/>
            <person name="Pan J."/>
            <person name="Luo Z.H."/>
            <person name="Li M."/>
        </authorList>
    </citation>
    <scope>NUCLEOTIDE SEQUENCE [LARGE SCALE GENOMIC DNA]</scope>
    <source>
        <strain evidence="1">SpSt-556</strain>
    </source>
</reference>
<dbReference type="SFLD" id="SFLDS00003">
    <property type="entry name" value="Haloacid_Dehalogenase"/>
    <property type="match status" value="1"/>
</dbReference>
<dbReference type="InterPro" id="IPR023214">
    <property type="entry name" value="HAD_sf"/>
</dbReference>
<accession>A0A7C4KYM0</accession>
<dbReference type="EMBL" id="DSXR01000051">
    <property type="protein sequence ID" value="HGS86906.1"/>
    <property type="molecule type" value="Genomic_DNA"/>
</dbReference>
<proteinExistence type="predicted"/>
<dbReference type="SUPFAM" id="SSF56784">
    <property type="entry name" value="HAD-like"/>
    <property type="match status" value="1"/>
</dbReference>
<dbReference type="InterPro" id="IPR023198">
    <property type="entry name" value="PGP-like_dom2"/>
</dbReference>
<dbReference type="Pfam" id="PF00702">
    <property type="entry name" value="Hydrolase"/>
    <property type="match status" value="1"/>
</dbReference>
<dbReference type="SFLD" id="SFLDG01129">
    <property type="entry name" value="C1.5:_HAD__Beta-PGM__Phosphata"/>
    <property type="match status" value="1"/>
</dbReference>
<dbReference type="InterPro" id="IPR036412">
    <property type="entry name" value="HAD-like_sf"/>
</dbReference>
<dbReference type="PANTHER" id="PTHR43611">
    <property type="entry name" value="ALPHA-D-GLUCOSE 1-PHOSPHATE PHOSPHATASE"/>
    <property type="match status" value="1"/>
</dbReference>
<dbReference type="PRINTS" id="PR00413">
    <property type="entry name" value="HADHALOGNASE"/>
</dbReference>
<comment type="caution">
    <text evidence="1">The sequence shown here is derived from an EMBL/GenBank/DDBJ whole genome shotgun (WGS) entry which is preliminary data.</text>
</comment>
<evidence type="ECO:0000313" key="1">
    <source>
        <dbReference type="EMBL" id="HGS86906.1"/>
    </source>
</evidence>
<dbReference type="Gene3D" id="1.10.150.240">
    <property type="entry name" value="Putative phosphatase, domain 2"/>
    <property type="match status" value="1"/>
</dbReference>